<reference evidence="8" key="1">
    <citation type="submission" date="2022-12" db="EMBL/GenBank/DDBJ databases">
        <authorList>
            <person name="Alioto T."/>
            <person name="Alioto T."/>
            <person name="Gomez Garrido J."/>
        </authorList>
    </citation>
    <scope>NUCLEOTIDE SEQUENCE</scope>
</reference>
<keyword evidence="3" id="KW-0964">Secreted</keyword>
<dbReference type="InterPro" id="IPR016054">
    <property type="entry name" value="LY6_UPA_recep-like"/>
</dbReference>
<keyword evidence="5" id="KW-1015">Disulfide bond</keyword>
<protein>
    <submittedName>
        <fullName evidence="8">Phospholipase A2 inhibitor and Ly6 PLAUR domain-containing B-like isoform X1</fullName>
    </submittedName>
</protein>
<evidence type="ECO:0000256" key="3">
    <source>
        <dbReference type="ARBA" id="ARBA00022525"/>
    </source>
</evidence>
<dbReference type="CDD" id="cd23572">
    <property type="entry name" value="TFP_LU_ECD_PINLYP_rpt2"/>
    <property type="match status" value="1"/>
</dbReference>
<dbReference type="InterPro" id="IPR004126">
    <property type="entry name" value="PLipase_A2_inh_N"/>
</dbReference>
<dbReference type="AlphaFoldDB" id="A0AA35KP78"/>
<evidence type="ECO:0000313" key="8">
    <source>
        <dbReference type="EMBL" id="CAI5781111.1"/>
    </source>
</evidence>
<accession>A0AA35KP78</accession>
<keyword evidence="4" id="KW-0593">Phospholipase A2 inhibitor</keyword>
<sequence>MVHIHSAYAVDLWQRSFLLQLLGAPDNSGELSVLHLFVTEKSPCTCLQCEVCYGGGNNCTGEMKTCGAGQDTCIISLTEYSQPPVIITSVAKDCGSSSFCKIGAEEINFGSGMQVRSNIVCYKENQSGTVSLPVLPPPDTKPNGLQCPGCVGMFSTKCNAKPVACIGEETKCINIAGSVTVVQTMDVSLKGCANEASCTMLKLGPRTFAGISTDLATAECSAAVSTKAR</sequence>
<dbReference type="SUPFAM" id="SSF57302">
    <property type="entry name" value="Snake toxin-like"/>
    <property type="match status" value="2"/>
</dbReference>
<dbReference type="InterPro" id="IPR050918">
    <property type="entry name" value="CNF-like_PLA2_Inhibitor"/>
</dbReference>
<gene>
    <name evidence="8" type="ORF">PODLI_1B030226</name>
</gene>
<name>A0AA35KP78_9SAUR</name>
<evidence type="ECO:0000259" key="6">
    <source>
        <dbReference type="Pfam" id="PF00021"/>
    </source>
</evidence>
<feature type="domain" description="Phospholipase A2 inhibitor N-terminal" evidence="7">
    <location>
        <begin position="48"/>
        <end position="126"/>
    </location>
</feature>
<dbReference type="GO" id="GO:0005576">
    <property type="term" value="C:extracellular region"/>
    <property type="evidence" value="ECO:0007669"/>
    <property type="project" value="UniProtKB-SubCell"/>
</dbReference>
<dbReference type="PANTHER" id="PTHR20914">
    <property type="entry name" value="LY6/PLAUR DOMAIN-CONTAINING PROTEIN 8"/>
    <property type="match status" value="1"/>
</dbReference>
<dbReference type="GO" id="GO:0019834">
    <property type="term" value="F:phospholipase A2 inhibitor activity"/>
    <property type="evidence" value="ECO:0007669"/>
    <property type="project" value="UniProtKB-KW"/>
</dbReference>
<dbReference type="EMBL" id="OX395133">
    <property type="protein sequence ID" value="CAI5781111.1"/>
    <property type="molecule type" value="Genomic_DNA"/>
</dbReference>
<dbReference type="CDD" id="cd23588">
    <property type="entry name" value="TFP_LU_ECD_PLIG"/>
    <property type="match status" value="1"/>
</dbReference>
<evidence type="ECO:0000259" key="7">
    <source>
        <dbReference type="Pfam" id="PF02988"/>
    </source>
</evidence>
<comment type="subcellular location">
    <subcellularLocation>
        <location evidence="1">Secreted</location>
    </subcellularLocation>
</comment>
<dbReference type="Pfam" id="PF00021">
    <property type="entry name" value="UPAR_LY6"/>
    <property type="match status" value="1"/>
</dbReference>
<dbReference type="Proteomes" id="UP001178461">
    <property type="component" value="Chromosome 8"/>
</dbReference>
<evidence type="ECO:0000256" key="4">
    <source>
        <dbReference type="ARBA" id="ARBA00023005"/>
    </source>
</evidence>
<evidence type="ECO:0000256" key="2">
    <source>
        <dbReference type="ARBA" id="ARBA00006570"/>
    </source>
</evidence>
<evidence type="ECO:0000256" key="1">
    <source>
        <dbReference type="ARBA" id="ARBA00004613"/>
    </source>
</evidence>
<dbReference type="Pfam" id="PF02988">
    <property type="entry name" value="PLA2_inh"/>
    <property type="match status" value="1"/>
</dbReference>
<evidence type="ECO:0000256" key="5">
    <source>
        <dbReference type="ARBA" id="ARBA00023157"/>
    </source>
</evidence>
<keyword evidence="9" id="KW-1185">Reference proteome</keyword>
<dbReference type="InterPro" id="IPR045860">
    <property type="entry name" value="Snake_toxin-like_sf"/>
</dbReference>
<feature type="domain" description="UPAR/Ly6" evidence="6">
    <location>
        <begin position="143"/>
        <end position="202"/>
    </location>
</feature>
<organism evidence="8 9">
    <name type="scientific">Podarcis lilfordi</name>
    <name type="common">Lilford's wall lizard</name>
    <dbReference type="NCBI Taxonomy" id="74358"/>
    <lineage>
        <taxon>Eukaryota</taxon>
        <taxon>Metazoa</taxon>
        <taxon>Chordata</taxon>
        <taxon>Craniata</taxon>
        <taxon>Vertebrata</taxon>
        <taxon>Euteleostomi</taxon>
        <taxon>Lepidosauria</taxon>
        <taxon>Squamata</taxon>
        <taxon>Bifurcata</taxon>
        <taxon>Unidentata</taxon>
        <taxon>Episquamata</taxon>
        <taxon>Laterata</taxon>
        <taxon>Lacertibaenia</taxon>
        <taxon>Lacertidae</taxon>
        <taxon>Podarcis</taxon>
    </lineage>
</organism>
<dbReference type="Gene3D" id="2.10.60.10">
    <property type="entry name" value="CD59"/>
    <property type="match status" value="1"/>
</dbReference>
<evidence type="ECO:0000313" key="9">
    <source>
        <dbReference type="Proteomes" id="UP001178461"/>
    </source>
</evidence>
<comment type="similarity">
    <text evidence="2">Belongs to the CNF-like-inhibitor family.</text>
</comment>
<dbReference type="PANTHER" id="PTHR20914:SF30">
    <property type="entry name" value="LY6_PLAUR DOMAIN CONTAINING 9"/>
    <property type="match status" value="1"/>
</dbReference>
<proteinExistence type="inferred from homology"/>